<dbReference type="AlphaFoldDB" id="A0A1T0CF53"/>
<comment type="subcellular location">
    <subcellularLocation>
        <location evidence="2">Cytoplasm</location>
    </subcellularLocation>
</comment>
<evidence type="ECO:0000259" key="11">
    <source>
        <dbReference type="PROSITE" id="PS50059"/>
    </source>
</evidence>
<feature type="domain" description="PPIase FKBP-type" evidence="11">
    <location>
        <begin position="12"/>
        <end position="86"/>
    </location>
</feature>
<evidence type="ECO:0000256" key="9">
    <source>
        <dbReference type="PROSITE-ProRule" id="PRU00277"/>
    </source>
</evidence>
<dbReference type="PANTHER" id="PTHR47861:SF3">
    <property type="entry name" value="FKBP-TYPE PEPTIDYL-PROLYL CIS-TRANS ISOMERASE SLYD"/>
    <property type="match status" value="1"/>
</dbReference>
<comment type="caution">
    <text evidence="12">The sequence shown here is derived from an EMBL/GenBank/DDBJ whole genome shotgun (WGS) entry which is preliminary data.</text>
</comment>
<name>A0A1T0CF53_9GAMM</name>
<reference evidence="12 13" key="1">
    <citation type="submission" date="2017-02" db="EMBL/GenBank/DDBJ databases">
        <title>Draft genome sequence of Moraxella lincolnii CCUG 9405T type strain.</title>
        <authorList>
            <person name="Salva-Serra F."/>
            <person name="Engstrom-Jakobsson H."/>
            <person name="Thorell K."/>
            <person name="Jaen-Luchoro D."/>
            <person name="Gonzales-Siles L."/>
            <person name="Karlsson R."/>
            <person name="Yazdan S."/>
            <person name="Boulund F."/>
            <person name="Johnning A."/>
            <person name="Engstrand L."/>
            <person name="Kristiansson E."/>
            <person name="Moore E."/>
        </authorList>
    </citation>
    <scope>NUCLEOTIDE SEQUENCE [LARGE SCALE GENOMIC DNA]</scope>
    <source>
        <strain evidence="12 13">CCUG 9405</strain>
    </source>
</reference>
<dbReference type="STRING" id="90241.B0682_05140"/>
<keyword evidence="4" id="KW-0963">Cytoplasm</keyword>
<dbReference type="GO" id="GO:0003755">
    <property type="term" value="F:peptidyl-prolyl cis-trans isomerase activity"/>
    <property type="evidence" value="ECO:0007669"/>
    <property type="project" value="UniProtKB-UniRule"/>
</dbReference>
<evidence type="ECO:0000313" key="12">
    <source>
        <dbReference type="EMBL" id="OOS20955.1"/>
    </source>
</evidence>
<sequence length="166" mass="18084">MTDINKAPISKDSAVTFHYTLTDDDGQLIDQSQEGQPLAYLHGHQNIIPGLEAQLEGKSVGDKVQAVVEPADAYGEFLEEAVQEVPRENFQGVDNIEPGMQFQSQAGDQVMLVTVKDVTDDMVIVDANHPLAGKRLHFDVEITDVRVATADELKHGHVHGVGGVHH</sequence>
<dbReference type="Gene3D" id="3.10.50.40">
    <property type="match status" value="1"/>
</dbReference>
<dbReference type="EC" id="5.2.1.8" evidence="10"/>
<accession>A0A1T0CF53</accession>
<evidence type="ECO:0000256" key="1">
    <source>
        <dbReference type="ARBA" id="ARBA00000971"/>
    </source>
</evidence>
<dbReference type="RefSeq" id="WP_078307123.1">
    <property type="nucleotide sequence ID" value="NZ_CP147511.1"/>
</dbReference>
<keyword evidence="6" id="KW-0143">Chaperone</keyword>
<dbReference type="InterPro" id="IPR046357">
    <property type="entry name" value="PPIase_dom_sf"/>
</dbReference>
<keyword evidence="7 9" id="KW-0413">Isomerase</keyword>
<dbReference type="Proteomes" id="UP000191094">
    <property type="component" value="Unassembled WGS sequence"/>
</dbReference>
<dbReference type="PROSITE" id="PS50059">
    <property type="entry name" value="FKBP_PPIASE"/>
    <property type="match status" value="1"/>
</dbReference>
<evidence type="ECO:0000256" key="6">
    <source>
        <dbReference type="ARBA" id="ARBA00023186"/>
    </source>
</evidence>
<evidence type="ECO:0000256" key="2">
    <source>
        <dbReference type="ARBA" id="ARBA00004496"/>
    </source>
</evidence>
<dbReference type="InterPro" id="IPR001179">
    <property type="entry name" value="PPIase_FKBP_dom"/>
</dbReference>
<evidence type="ECO:0000313" key="13">
    <source>
        <dbReference type="Proteomes" id="UP000191094"/>
    </source>
</evidence>
<evidence type="ECO:0000256" key="3">
    <source>
        <dbReference type="ARBA" id="ARBA00006577"/>
    </source>
</evidence>
<comment type="function">
    <text evidence="8">Also involved in hydrogenase metallocenter assembly, probably by participating in the nickel insertion step. This function in hydrogenase biosynthesis requires chaperone activity and the presence of the metal-binding domain, but not PPIase activity.</text>
</comment>
<organism evidence="12 13">
    <name type="scientific">Lwoffella lincolnii</name>
    <dbReference type="NCBI Taxonomy" id="90241"/>
    <lineage>
        <taxon>Bacteria</taxon>
        <taxon>Pseudomonadati</taxon>
        <taxon>Pseudomonadota</taxon>
        <taxon>Gammaproteobacteria</taxon>
        <taxon>Moraxellales</taxon>
        <taxon>Moraxellaceae</taxon>
        <taxon>Lwoffella</taxon>
    </lineage>
</organism>
<dbReference type="Pfam" id="PF00254">
    <property type="entry name" value="FKBP_C"/>
    <property type="match status" value="1"/>
</dbReference>
<evidence type="ECO:0000256" key="7">
    <source>
        <dbReference type="ARBA" id="ARBA00023235"/>
    </source>
</evidence>
<comment type="catalytic activity">
    <reaction evidence="1 9 10">
        <text>[protein]-peptidylproline (omega=180) = [protein]-peptidylproline (omega=0)</text>
        <dbReference type="Rhea" id="RHEA:16237"/>
        <dbReference type="Rhea" id="RHEA-COMP:10747"/>
        <dbReference type="Rhea" id="RHEA-COMP:10748"/>
        <dbReference type="ChEBI" id="CHEBI:83833"/>
        <dbReference type="ChEBI" id="CHEBI:83834"/>
        <dbReference type="EC" id="5.2.1.8"/>
    </reaction>
</comment>
<gene>
    <name evidence="12" type="ORF">B0682_05140</name>
</gene>
<evidence type="ECO:0000256" key="10">
    <source>
        <dbReference type="RuleBase" id="RU003915"/>
    </source>
</evidence>
<proteinExistence type="inferred from homology"/>
<keyword evidence="13" id="KW-1185">Reference proteome</keyword>
<comment type="similarity">
    <text evidence="3 10">Belongs to the FKBP-type PPIase family.</text>
</comment>
<dbReference type="EMBL" id="MUYT01000006">
    <property type="protein sequence ID" value="OOS20955.1"/>
    <property type="molecule type" value="Genomic_DNA"/>
</dbReference>
<dbReference type="PANTHER" id="PTHR47861">
    <property type="entry name" value="FKBP-TYPE PEPTIDYL-PROLYL CIS-TRANS ISOMERASE SLYD"/>
    <property type="match status" value="1"/>
</dbReference>
<evidence type="ECO:0000256" key="5">
    <source>
        <dbReference type="ARBA" id="ARBA00023110"/>
    </source>
</evidence>
<dbReference type="OrthoDB" id="9808891at2"/>
<dbReference type="GO" id="GO:0042026">
    <property type="term" value="P:protein refolding"/>
    <property type="evidence" value="ECO:0007669"/>
    <property type="project" value="UniProtKB-ARBA"/>
</dbReference>
<keyword evidence="5 9" id="KW-0697">Rotamase</keyword>
<evidence type="ECO:0000256" key="8">
    <source>
        <dbReference type="ARBA" id="ARBA00037071"/>
    </source>
</evidence>
<dbReference type="GO" id="GO:0005737">
    <property type="term" value="C:cytoplasm"/>
    <property type="evidence" value="ECO:0007669"/>
    <property type="project" value="UniProtKB-SubCell"/>
</dbReference>
<protein>
    <recommendedName>
        <fullName evidence="10">Peptidyl-prolyl cis-trans isomerase</fullName>
        <ecNumber evidence="10">5.2.1.8</ecNumber>
    </recommendedName>
</protein>
<evidence type="ECO:0000256" key="4">
    <source>
        <dbReference type="ARBA" id="ARBA00022490"/>
    </source>
</evidence>
<dbReference type="SUPFAM" id="SSF54534">
    <property type="entry name" value="FKBP-like"/>
    <property type="match status" value="1"/>
</dbReference>